<keyword evidence="2" id="KW-1185">Reference proteome</keyword>
<name>A0ACA9Y9I7_9ASCO</name>
<reference evidence="1" key="1">
    <citation type="submission" date="2022-06" db="EMBL/GenBank/DDBJ databases">
        <authorList>
            <person name="Legras J.-L."/>
            <person name="Devillers H."/>
            <person name="Grondin C."/>
        </authorList>
    </citation>
    <scope>NUCLEOTIDE SEQUENCE</scope>
    <source>
        <strain evidence="1">CLIB 1444</strain>
    </source>
</reference>
<evidence type="ECO:0000313" key="1">
    <source>
        <dbReference type="EMBL" id="CAH6721317.1"/>
    </source>
</evidence>
<evidence type="ECO:0000313" key="2">
    <source>
        <dbReference type="Proteomes" id="UP001152531"/>
    </source>
</evidence>
<organism evidence="1 2">
    <name type="scientific">[Candida] jaroonii</name>
    <dbReference type="NCBI Taxonomy" id="467808"/>
    <lineage>
        <taxon>Eukaryota</taxon>
        <taxon>Fungi</taxon>
        <taxon>Dikarya</taxon>
        <taxon>Ascomycota</taxon>
        <taxon>Saccharomycotina</taxon>
        <taxon>Pichiomycetes</taxon>
        <taxon>Debaryomycetaceae</taxon>
        <taxon>Yamadazyma</taxon>
    </lineage>
</organism>
<comment type="caution">
    <text evidence="1">The sequence shown here is derived from an EMBL/GenBank/DDBJ whole genome shotgun (WGS) entry which is preliminary data.</text>
</comment>
<dbReference type="Proteomes" id="UP001152531">
    <property type="component" value="Unassembled WGS sequence"/>
</dbReference>
<gene>
    <name evidence="1" type="ORF">CLIB1444_05S08394</name>
</gene>
<proteinExistence type="predicted"/>
<sequence>MSDNLAGLTLLALGNCSPDILTTYKAMSIGEPNLALSELIGSCFLITTVVIGMIAIIHPFKLPRKIFLRDSGFLWMILFIIFVSLCNGYISISASIILIICYTIYVVYIVVSHHILRQKVIKNLRDERIRNSYASPGDSNNIANDSQTDIEANLDLIDLPTIDEINLNSINEYDEDFQRELVNEYDEFRRFNHNEININSHSYGLKQLIKELTHHNNHGIQLTHERPLFSNNPIELLNNEEADQPFETFDNEFLNTHWKILELDSFKSLTWYEKVGFVLTHPFFMMIKFTTPNDGPFEFFQLIISFIYLNFLISWKLWVISIPLSVGLVALIRKYQHQLILSFLGFIISITWIAFFANEIINNINSISVIFQLSEEILGFTIFAIGNSVGDIIANFTVAKMGMPIMAFAACFGSPILSLTSLGFNTLMILLRTENYSKDYINHFGYLVNSNVSLIVLSSGGLINLIVLIFLVYMNDYLINERIGYVLLFNWGLVTGICVLLELVKN</sequence>
<protein>
    <submittedName>
        <fullName evidence="1">Uncharacterized protein</fullName>
    </submittedName>
</protein>
<accession>A0ACA9Y9I7</accession>
<dbReference type="EMBL" id="CALSDN010000005">
    <property type="protein sequence ID" value="CAH6721317.1"/>
    <property type="molecule type" value="Genomic_DNA"/>
</dbReference>